<feature type="compositionally biased region" description="Basic and acidic residues" evidence="1">
    <location>
        <begin position="12"/>
        <end position="21"/>
    </location>
</feature>
<evidence type="ECO:0000313" key="2">
    <source>
        <dbReference type="EMBL" id="VDN29125.1"/>
    </source>
</evidence>
<proteinExistence type="predicted"/>
<gene>
    <name evidence="2" type="ORF">CGOC_LOCUS11168</name>
</gene>
<dbReference type="EMBL" id="UYRV01114809">
    <property type="protein sequence ID" value="VDN29125.1"/>
    <property type="molecule type" value="Genomic_DNA"/>
</dbReference>
<evidence type="ECO:0000313" key="3">
    <source>
        <dbReference type="Proteomes" id="UP000271889"/>
    </source>
</evidence>
<keyword evidence="3" id="KW-1185">Reference proteome</keyword>
<organism evidence="2 3">
    <name type="scientific">Cylicostephanus goldi</name>
    <name type="common">Nematode worm</name>
    <dbReference type="NCBI Taxonomy" id="71465"/>
    <lineage>
        <taxon>Eukaryota</taxon>
        <taxon>Metazoa</taxon>
        <taxon>Ecdysozoa</taxon>
        <taxon>Nematoda</taxon>
        <taxon>Chromadorea</taxon>
        <taxon>Rhabditida</taxon>
        <taxon>Rhabditina</taxon>
        <taxon>Rhabditomorpha</taxon>
        <taxon>Strongyloidea</taxon>
        <taxon>Strongylidae</taxon>
        <taxon>Cylicostephanus</taxon>
    </lineage>
</organism>
<dbReference type="OrthoDB" id="5838041at2759"/>
<feature type="region of interest" description="Disordered" evidence="1">
    <location>
        <begin position="1"/>
        <end position="21"/>
    </location>
</feature>
<reference evidence="2 3" key="1">
    <citation type="submission" date="2018-11" db="EMBL/GenBank/DDBJ databases">
        <authorList>
            <consortium name="Pathogen Informatics"/>
        </authorList>
    </citation>
    <scope>NUCLEOTIDE SEQUENCE [LARGE SCALE GENOMIC DNA]</scope>
</reference>
<accession>A0A3P7MHY6</accession>
<sequence length="46" mass="5354">MSGMEFEPMAPPEDKGEVKEPEKKISIADVFKQPHLRRNLLVLWTM</sequence>
<dbReference type="Proteomes" id="UP000271889">
    <property type="component" value="Unassembled WGS sequence"/>
</dbReference>
<dbReference type="AlphaFoldDB" id="A0A3P7MHY6"/>
<evidence type="ECO:0000256" key="1">
    <source>
        <dbReference type="SAM" id="MobiDB-lite"/>
    </source>
</evidence>
<name>A0A3P7MHY6_CYLGO</name>
<protein>
    <submittedName>
        <fullName evidence="2">Uncharacterized protein</fullName>
    </submittedName>
</protein>